<name>A0A2H0XFZ1_UNCKA</name>
<protein>
    <recommendedName>
        <fullName evidence="3">Type 4 fimbrial biogenesis protein PilX N-terminal domain-containing protein</fullName>
    </recommendedName>
</protein>
<reference evidence="2" key="1">
    <citation type="submission" date="2017-09" db="EMBL/GenBank/DDBJ databases">
        <title>Depth-based differentiation of microbial function through sediment-hosted aquifers and enrichment of novel symbionts in the deep terrestrial subsurface.</title>
        <authorList>
            <person name="Probst A.J."/>
            <person name="Ladd B."/>
            <person name="Jarett J.K."/>
            <person name="Geller-Mcgrath D.E."/>
            <person name="Sieber C.M.K."/>
            <person name="Emerson J.B."/>
            <person name="Anantharaman K."/>
            <person name="Thomas B.C."/>
            <person name="Malmstrom R."/>
            <person name="Stieglmeier M."/>
            <person name="Klingl A."/>
            <person name="Woyke T."/>
            <person name="Ryan C.M."/>
            <person name="Banfield J.F."/>
        </authorList>
    </citation>
    <scope>NUCLEOTIDE SEQUENCE [LARGE SCALE GENOMIC DNA]</scope>
</reference>
<sequence length="267" mass="28429">MRKRSGQATLVLVVTVMVVSLAVGVASARRAVSGIRRSTYSQQADQAYSCAEAGAEQGISETTNNGSSSIGGPYGPTNLDSEGGNSICSYTYTISDAKENENGGCTYSMDTEVQKDDVFEVNLKGYNGNFAIYWGSSNDASLEVTLIKGSSPPYDVEKSAFYCDTAPSPSGGFEAGNQNSPLSGYHCYTNSFNIGGNYQIARIRPLFESANIKAFFNDCGSVPVQGFKIISEGLAGEAKRRLQVKVTNPQLSSIFDFVMFSGGDISK</sequence>
<dbReference type="AlphaFoldDB" id="A0A2H0XFZ1"/>
<evidence type="ECO:0000313" key="2">
    <source>
        <dbReference type="Proteomes" id="UP000230340"/>
    </source>
</evidence>
<dbReference type="EMBL" id="PEYT01000019">
    <property type="protein sequence ID" value="PIS23049.1"/>
    <property type="molecule type" value="Genomic_DNA"/>
</dbReference>
<proteinExistence type="predicted"/>
<evidence type="ECO:0000313" key="1">
    <source>
        <dbReference type="EMBL" id="PIS23049.1"/>
    </source>
</evidence>
<accession>A0A2H0XFZ1</accession>
<evidence type="ECO:0008006" key="3">
    <source>
        <dbReference type="Google" id="ProtNLM"/>
    </source>
</evidence>
<gene>
    <name evidence="1" type="ORF">COT49_02140</name>
</gene>
<organism evidence="1 2">
    <name type="scientific">candidate division WWE3 bacterium CG08_land_8_20_14_0_20_40_13</name>
    <dbReference type="NCBI Taxonomy" id="1975084"/>
    <lineage>
        <taxon>Bacteria</taxon>
        <taxon>Katanobacteria</taxon>
    </lineage>
</organism>
<dbReference type="Proteomes" id="UP000230340">
    <property type="component" value="Unassembled WGS sequence"/>
</dbReference>
<comment type="caution">
    <text evidence="1">The sequence shown here is derived from an EMBL/GenBank/DDBJ whole genome shotgun (WGS) entry which is preliminary data.</text>
</comment>